<evidence type="ECO:0000256" key="3">
    <source>
        <dbReference type="ARBA" id="ARBA00022737"/>
    </source>
</evidence>
<accession>A0A8X8BMM1</accession>
<evidence type="ECO:0000256" key="2">
    <source>
        <dbReference type="ARBA" id="ARBA00022723"/>
    </source>
</evidence>
<dbReference type="Proteomes" id="UP000886611">
    <property type="component" value="Unassembled WGS sequence"/>
</dbReference>
<dbReference type="GO" id="GO:0005737">
    <property type="term" value="C:cytoplasm"/>
    <property type="evidence" value="ECO:0007669"/>
    <property type="project" value="TreeGrafter"/>
</dbReference>
<feature type="binding site" evidence="5">
    <location>
        <position position="106"/>
    </location>
    <ligand>
        <name>Ca(2+)</name>
        <dbReference type="ChEBI" id="CHEBI:29108"/>
        <label>1</label>
    </ligand>
</feature>
<dbReference type="SMART" id="SM00054">
    <property type="entry name" value="EFh"/>
    <property type="match status" value="2"/>
</dbReference>
<dbReference type="InterPro" id="IPR002048">
    <property type="entry name" value="EF_hand_dom"/>
</dbReference>
<sequence length="246" mass="27447">MRGGTIANCVISFSLHSAGKRPNDGKRLQPFRSDSNKAQVPQEGGNDSWTEHTTGTPAQANQLKKADSKQLRAAESFDHKKFFEMVGLKKKTPDEVKKVFQILDQDHSGFIEEEELKFVMKGFSKDGRDLSDAETKKFMKAGDKDGDGKIGIDDPHDLTLMLSCSYRSCPNLDTVRHRDKSKPTPIYVIIGWPLPTTEHSTKAPAVMLSPFFFLLLLHLLPPPPPLLPPLLSQQALSFTSRPCLFE</sequence>
<protein>
    <recommendedName>
        <fullName evidence="6">Parvalbumin</fullName>
    </recommendedName>
</protein>
<feature type="binding site" evidence="5">
    <location>
        <position position="108"/>
    </location>
    <ligand>
        <name>Ca(2+)</name>
        <dbReference type="ChEBI" id="CHEBI:29108"/>
        <label>1</label>
    </ligand>
</feature>
<dbReference type="PANTHER" id="PTHR11653:SF2">
    <property type="entry name" value="PARVALBUMIN ALPHA"/>
    <property type="match status" value="1"/>
</dbReference>
<dbReference type="GO" id="GO:0005509">
    <property type="term" value="F:calcium ion binding"/>
    <property type="evidence" value="ECO:0007669"/>
    <property type="project" value="UniProtKB-UniRule"/>
</dbReference>
<feature type="binding site" evidence="5">
    <location>
        <position position="147"/>
    </location>
    <ligand>
        <name>Ca(2+)</name>
        <dbReference type="ChEBI" id="CHEBI:29108"/>
        <label>1</label>
    </ligand>
</feature>
<keyword evidence="10" id="KW-1185">Reference proteome</keyword>
<evidence type="ECO:0000256" key="4">
    <source>
        <dbReference type="ARBA" id="ARBA00022837"/>
    </source>
</evidence>
<feature type="domain" description="EF-hand" evidence="8">
    <location>
        <begin position="91"/>
        <end position="126"/>
    </location>
</feature>
<evidence type="ECO:0000313" key="9">
    <source>
        <dbReference type="EMBL" id="KAG2463618.1"/>
    </source>
</evidence>
<evidence type="ECO:0000256" key="6">
    <source>
        <dbReference type="RuleBase" id="RU368048"/>
    </source>
</evidence>
<dbReference type="Gene3D" id="1.10.238.10">
    <property type="entry name" value="EF-hand"/>
    <property type="match status" value="1"/>
</dbReference>
<keyword evidence="3" id="KW-0677">Repeat</keyword>
<proteinExistence type="inferred from homology"/>
<comment type="similarity">
    <text evidence="1 6">Belongs to the parvalbumin family.</text>
</comment>
<feature type="region of interest" description="Disordered" evidence="7">
    <location>
        <begin position="18"/>
        <end position="70"/>
    </location>
</feature>
<feature type="non-terminal residue" evidence="9">
    <location>
        <position position="1"/>
    </location>
</feature>
<dbReference type="InterPro" id="IPR018247">
    <property type="entry name" value="EF_Hand_1_Ca_BS"/>
</dbReference>
<name>A0A8X8BMM1_POLSE</name>
<organism evidence="9 10">
    <name type="scientific">Polypterus senegalus</name>
    <name type="common">Senegal bichir</name>
    <dbReference type="NCBI Taxonomy" id="55291"/>
    <lineage>
        <taxon>Eukaryota</taxon>
        <taxon>Metazoa</taxon>
        <taxon>Chordata</taxon>
        <taxon>Craniata</taxon>
        <taxon>Vertebrata</taxon>
        <taxon>Euteleostomi</taxon>
        <taxon>Actinopterygii</taxon>
        <taxon>Polypteriformes</taxon>
        <taxon>Polypteridae</taxon>
        <taxon>Polypterus</taxon>
    </lineage>
</organism>
<feature type="binding site" evidence="5">
    <location>
        <position position="115"/>
    </location>
    <ligand>
        <name>Ca(2+)</name>
        <dbReference type="ChEBI" id="CHEBI:29108"/>
        <label>1</label>
    </ligand>
</feature>
<gene>
    <name evidence="9" type="primary">Pvalb</name>
    <name evidence="9" type="ORF">GTO96_0002437</name>
</gene>
<evidence type="ECO:0000259" key="8">
    <source>
        <dbReference type="PROSITE" id="PS50222"/>
    </source>
</evidence>
<dbReference type="PANTHER" id="PTHR11653">
    <property type="entry name" value="PARVALBUMIN ALPHA"/>
    <property type="match status" value="1"/>
</dbReference>
<feature type="non-terminal residue" evidence="9">
    <location>
        <position position="246"/>
    </location>
</feature>
<feature type="binding site" evidence="5">
    <location>
        <position position="145"/>
    </location>
    <ligand>
        <name>Ca(2+)</name>
        <dbReference type="ChEBI" id="CHEBI:29108"/>
        <label>1</label>
    </ligand>
</feature>
<feature type="binding site" evidence="5">
    <location>
        <position position="143"/>
    </location>
    <ligand>
        <name>Ca(2+)</name>
        <dbReference type="ChEBI" id="CHEBI:29108"/>
        <label>1</label>
    </ligand>
</feature>
<evidence type="ECO:0000256" key="7">
    <source>
        <dbReference type="SAM" id="MobiDB-lite"/>
    </source>
</evidence>
<evidence type="ECO:0000256" key="1">
    <source>
        <dbReference type="ARBA" id="ARBA00009753"/>
    </source>
</evidence>
<dbReference type="CDD" id="cd16254">
    <property type="entry name" value="EFh_parvalbumin_alpha"/>
    <property type="match status" value="1"/>
</dbReference>
<dbReference type="PROSITE" id="PS00018">
    <property type="entry name" value="EF_HAND_1"/>
    <property type="match status" value="1"/>
</dbReference>
<dbReference type="PRINTS" id="PR01697">
    <property type="entry name" value="PARVALBUMIN"/>
</dbReference>
<dbReference type="InterPro" id="IPR011992">
    <property type="entry name" value="EF-hand-dom_pair"/>
</dbReference>
<comment type="caution">
    <text evidence="9">The sequence shown here is derived from an EMBL/GenBank/DDBJ whole genome shotgun (WGS) entry which is preliminary data.</text>
</comment>
<feature type="binding site" evidence="5">
    <location>
        <position position="110"/>
    </location>
    <ligand>
        <name>Ca(2+)</name>
        <dbReference type="ChEBI" id="CHEBI:29108"/>
        <label>1</label>
    </ligand>
</feature>
<dbReference type="InterPro" id="IPR008080">
    <property type="entry name" value="Parvalbumin"/>
</dbReference>
<comment type="function">
    <text evidence="6">In muscle, parvalbumin is thought to be involved in relaxation after contraction. It binds two calcium ions.</text>
</comment>
<dbReference type="EMBL" id="JAATIS010003638">
    <property type="protein sequence ID" value="KAG2463618.1"/>
    <property type="molecule type" value="Genomic_DNA"/>
</dbReference>
<keyword evidence="4 5" id="KW-0106">Calcium</keyword>
<feature type="compositionally biased region" description="Polar residues" evidence="7">
    <location>
        <begin position="32"/>
        <end position="62"/>
    </location>
</feature>
<evidence type="ECO:0000313" key="10">
    <source>
        <dbReference type="Proteomes" id="UP000886611"/>
    </source>
</evidence>
<keyword evidence="2 5" id="KW-0479">Metal-binding</keyword>
<dbReference type="Pfam" id="PF13499">
    <property type="entry name" value="EF-hand_7"/>
    <property type="match status" value="1"/>
</dbReference>
<evidence type="ECO:0000256" key="5">
    <source>
        <dbReference type="PIRSR" id="PIRSR608080-1"/>
    </source>
</evidence>
<feature type="binding site" evidence="5">
    <location>
        <position position="149"/>
    </location>
    <ligand>
        <name>Ca(2+)</name>
        <dbReference type="ChEBI" id="CHEBI:29108"/>
        <label>1</label>
    </ligand>
</feature>
<feature type="binding site" evidence="5">
    <location>
        <position position="104"/>
    </location>
    <ligand>
        <name>Ca(2+)</name>
        <dbReference type="ChEBI" id="CHEBI:29108"/>
        <label>1</label>
    </ligand>
</feature>
<reference evidence="9 10" key="1">
    <citation type="journal article" date="2021" name="Cell">
        <title>Tracing the genetic footprints of vertebrate landing in non-teleost ray-finned fishes.</title>
        <authorList>
            <person name="Bi X."/>
            <person name="Wang K."/>
            <person name="Yang L."/>
            <person name="Pan H."/>
            <person name="Jiang H."/>
            <person name="Wei Q."/>
            <person name="Fang M."/>
            <person name="Yu H."/>
            <person name="Zhu C."/>
            <person name="Cai Y."/>
            <person name="He Y."/>
            <person name="Gan X."/>
            <person name="Zeng H."/>
            <person name="Yu D."/>
            <person name="Zhu Y."/>
            <person name="Jiang H."/>
            <person name="Qiu Q."/>
            <person name="Yang H."/>
            <person name="Zhang Y.E."/>
            <person name="Wang W."/>
            <person name="Zhu M."/>
            <person name="He S."/>
            <person name="Zhang G."/>
        </authorList>
    </citation>
    <scope>NUCLEOTIDE SEQUENCE [LARGE SCALE GENOMIC DNA]</scope>
    <source>
        <strain evidence="9">Bchr_013</strain>
    </source>
</reference>
<dbReference type="PROSITE" id="PS50222">
    <property type="entry name" value="EF_HAND_2"/>
    <property type="match status" value="1"/>
</dbReference>
<dbReference type="AlphaFoldDB" id="A0A8X8BMM1"/>
<dbReference type="SUPFAM" id="SSF47473">
    <property type="entry name" value="EF-hand"/>
    <property type="match status" value="1"/>
</dbReference>